<sequence length="74" mass="8050">MPASSALPGNQEARQNEKSRKTSYDILMSAVGRTTDPSDYTMTSFNVTNKAPSTVVESMKAEGRYAPPLTEQAH</sequence>
<proteinExistence type="predicted"/>
<dbReference type="EMBL" id="MVBO01000239">
    <property type="protein sequence ID" value="OZJ01790.1"/>
    <property type="molecule type" value="Genomic_DNA"/>
</dbReference>
<feature type="non-terminal residue" evidence="2">
    <location>
        <position position="1"/>
    </location>
</feature>
<name>A0A261XTW5_9FUNG</name>
<accession>A0A261XTW5</accession>
<evidence type="ECO:0000256" key="1">
    <source>
        <dbReference type="SAM" id="MobiDB-lite"/>
    </source>
</evidence>
<feature type="region of interest" description="Disordered" evidence="1">
    <location>
        <begin position="1"/>
        <end position="23"/>
    </location>
</feature>
<dbReference type="AlphaFoldDB" id="A0A261XTW5"/>
<gene>
    <name evidence="2" type="ORF">BZG36_05192</name>
</gene>
<reference evidence="2 3" key="1">
    <citation type="journal article" date="2017" name="Mycologia">
        <title>Bifiguratus adelaidae, gen. et sp. nov., a new member of Mucoromycotina in endophytic and soil-dwelling habitats.</title>
        <authorList>
            <person name="Torres-Cruz T.J."/>
            <person name="Billingsley Tobias T.L."/>
            <person name="Almatruk M."/>
            <person name="Hesse C."/>
            <person name="Kuske C.R."/>
            <person name="Desiro A."/>
            <person name="Benucci G.M."/>
            <person name="Bonito G."/>
            <person name="Stajich J.E."/>
            <person name="Dunlap C."/>
            <person name="Arnold A.E."/>
            <person name="Porras-Alfaro A."/>
        </authorList>
    </citation>
    <scope>NUCLEOTIDE SEQUENCE [LARGE SCALE GENOMIC DNA]</scope>
    <source>
        <strain evidence="2 3">AZ0501</strain>
    </source>
</reference>
<organism evidence="2 3">
    <name type="scientific">Bifiguratus adelaidae</name>
    <dbReference type="NCBI Taxonomy" id="1938954"/>
    <lineage>
        <taxon>Eukaryota</taxon>
        <taxon>Fungi</taxon>
        <taxon>Fungi incertae sedis</taxon>
        <taxon>Mucoromycota</taxon>
        <taxon>Mucoromycotina</taxon>
        <taxon>Endogonomycetes</taxon>
        <taxon>Endogonales</taxon>
        <taxon>Endogonales incertae sedis</taxon>
        <taxon>Bifiguratus</taxon>
    </lineage>
</organism>
<feature type="compositionally biased region" description="Basic and acidic residues" evidence="1">
    <location>
        <begin position="14"/>
        <end position="23"/>
    </location>
</feature>
<dbReference type="Proteomes" id="UP000242875">
    <property type="component" value="Unassembled WGS sequence"/>
</dbReference>
<evidence type="ECO:0000313" key="3">
    <source>
        <dbReference type="Proteomes" id="UP000242875"/>
    </source>
</evidence>
<protein>
    <submittedName>
        <fullName evidence="2">Uncharacterized protein</fullName>
    </submittedName>
</protein>
<evidence type="ECO:0000313" key="2">
    <source>
        <dbReference type="EMBL" id="OZJ01790.1"/>
    </source>
</evidence>
<keyword evidence="3" id="KW-1185">Reference proteome</keyword>
<comment type="caution">
    <text evidence="2">The sequence shown here is derived from an EMBL/GenBank/DDBJ whole genome shotgun (WGS) entry which is preliminary data.</text>
</comment>